<evidence type="ECO:0000313" key="5">
    <source>
        <dbReference type="Proteomes" id="UP000265520"/>
    </source>
</evidence>
<dbReference type="InterPro" id="IPR002075">
    <property type="entry name" value="NTF2_dom"/>
</dbReference>
<dbReference type="InterPro" id="IPR018222">
    <property type="entry name" value="Nuclear_transport_factor_2_euk"/>
</dbReference>
<reference evidence="4 5" key="1">
    <citation type="journal article" date="2018" name="Front. Plant Sci.">
        <title>Red Clover (Trifolium pratense) and Zigzag Clover (T. medium) - A Picture of Genomic Similarities and Differences.</title>
        <authorList>
            <person name="Dluhosova J."/>
            <person name="Istvanek J."/>
            <person name="Nedelnik J."/>
            <person name="Repkova J."/>
        </authorList>
    </citation>
    <scope>NUCLEOTIDE SEQUENCE [LARGE SCALE GENOMIC DNA]</scope>
    <source>
        <strain evidence="5">cv. 10/8</strain>
        <tissue evidence="4">Leaf</tissue>
    </source>
</reference>
<dbReference type="SUPFAM" id="SSF54427">
    <property type="entry name" value="NTF2-like"/>
    <property type="match status" value="1"/>
</dbReference>
<evidence type="ECO:0000313" key="4">
    <source>
        <dbReference type="EMBL" id="MCH79535.1"/>
    </source>
</evidence>
<dbReference type="GO" id="GO:0003729">
    <property type="term" value="F:mRNA binding"/>
    <property type="evidence" value="ECO:0007669"/>
    <property type="project" value="TreeGrafter"/>
</dbReference>
<name>A0A392LXD5_9FABA</name>
<feature type="region of interest" description="Disordered" evidence="2">
    <location>
        <begin position="214"/>
        <end position="311"/>
    </location>
</feature>
<dbReference type="InterPro" id="IPR039539">
    <property type="entry name" value="Ras_GTPase_bind_prot"/>
</dbReference>
<evidence type="ECO:0000259" key="3">
    <source>
        <dbReference type="PROSITE" id="PS50177"/>
    </source>
</evidence>
<evidence type="ECO:0000256" key="1">
    <source>
        <dbReference type="ARBA" id="ARBA00022884"/>
    </source>
</evidence>
<dbReference type="PROSITE" id="PS50177">
    <property type="entry name" value="NTF2_DOMAIN"/>
    <property type="match status" value="1"/>
</dbReference>
<proteinExistence type="predicted"/>
<dbReference type="AlphaFoldDB" id="A0A392LXD5"/>
<dbReference type="Pfam" id="PF02136">
    <property type="entry name" value="NTF2"/>
    <property type="match status" value="1"/>
</dbReference>
<feature type="compositionally biased region" description="Low complexity" evidence="2">
    <location>
        <begin position="279"/>
        <end position="296"/>
    </location>
</feature>
<protein>
    <submittedName>
        <fullName evidence="4">Ras GTPase-activating protein-binding protein 2-like</fullName>
    </submittedName>
</protein>
<dbReference type="InterPro" id="IPR032710">
    <property type="entry name" value="NTF2-like_dom_sf"/>
</dbReference>
<feature type="domain" description="NTF2" evidence="3">
    <location>
        <begin position="1"/>
        <end position="82"/>
    </location>
</feature>
<gene>
    <name evidence="4" type="ORF">A2U01_0000286</name>
</gene>
<dbReference type="GO" id="GO:1990904">
    <property type="term" value="C:ribonucleoprotein complex"/>
    <property type="evidence" value="ECO:0007669"/>
    <property type="project" value="TreeGrafter"/>
</dbReference>
<dbReference type="Proteomes" id="UP000265520">
    <property type="component" value="Unassembled WGS sequence"/>
</dbReference>
<keyword evidence="5" id="KW-1185">Reference proteome</keyword>
<dbReference type="GO" id="GO:0005829">
    <property type="term" value="C:cytosol"/>
    <property type="evidence" value="ECO:0007669"/>
    <property type="project" value="TreeGrafter"/>
</dbReference>
<dbReference type="EMBL" id="LXQA010000179">
    <property type="protein sequence ID" value="MCH79535.1"/>
    <property type="molecule type" value="Genomic_DNA"/>
</dbReference>
<dbReference type="PANTHER" id="PTHR10693">
    <property type="entry name" value="RAS GTPASE-ACTIVATING PROTEIN-BINDING PROTEIN"/>
    <property type="match status" value="1"/>
</dbReference>
<comment type="caution">
    <text evidence="4">The sequence shown here is derived from an EMBL/GenBank/DDBJ whole genome shotgun (WGS) entry which is preliminary data.</text>
</comment>
<sequence>MITSDLDKIDEHIKEFNVDTVEIKSINSLNCWGLGVHLVVMGSIKLKKYAICRDFVQTMYLAPHGKKGEKRGYFILNDILHIITHHYYDVRDHSKPVLPLKSQDIDPRFLSESKIPPPPPPPLTVTDNGNLDEAKVEKIDDDLMSTMENRIEFPPLPRKQQPLRQRGFDPSVWKAPLAQDEASSSNSASVANADDTIHENIDAPKIEEPVIYQEEPSQISDKPDDSALPTSSTSTSRGRGIGRGRNNSIERGSGDRNKGKEIEEPVVVQVEPYASALPTSSTSRGRGRGRNNSSKRGSGDRSKGMENQNTD</sequence>
<keyword evidence="1" id="KW-0694">RNA-binding</keyword>
<feature type="compositionally biased region" description="Basic and acidic residues" evidence="2">
    <location>
        <begin position="252"/>
        <end position="263"/>
    </location>
</feature>
<accession>A0A392LXD5</accession>
<organism evidence="4 5">
    <name type="scientific">Trifolium medium</name>
    <dbReference type="NCBI Taxonomy" id="97028"/>
    <lineage>
        <taxon>Eukaryota</taxon>
        <taxon>Viridiplantae</taxon>
        <taxon>Streptophyta</taxon>
        <taxon>Embryophyta</taxon>
        <taxon>Tracheophyta</taxon>
        <taxon>Spermatophyta</taxon>
        <taxon>Magnoliopsida</taxon>
        <taxon>eudicotyledons</taxon>
        <taxon>Gunneridae</taxon>
        <taxon>Pentapetalae</taxon>
        <taxon>rosids</taxon>
        <taxon>fabids</taxon>
        <taxon>Fabales</taxon>
        <taxon>Fabaceae</taxon>
        <taxon>Papilionoideae</taxon>
        <taxon>50 kb inversion clade</taxon>
        <taxon>NPAAA clade</taxon>
        <taxon>Hologalegina</taxon>
        <taxon>IRL clade</taxon>
        <taxon>Trifolieae</taxon>
        <taxon>Trifolium</taxon>
    </lineage>
</organism>
<feature type="compositionally biased region" description="Low complexity" evidence="2">
    <location>
        <begin position="231"/>
        <end position="251"/>
    </location>
</feature>
<feature type="region of interest" description="Disordered" evidence="2">
    <location>
        <begin position="108"/>
        <end position="131"/>
    </location>
</feature>
<dbReference type="Gene3D" id="3.10.450.50">
    <property type="match status" value="1"/>
</dbReference>
<evidence type="ECO:0000256" key="2">
    <source>
        <dbReference type="SAM" id="MobiDB-lite"/>
    </source>
</evidence>
<dbReference type="PANTHER" id="PTHR10693:SF58">
    <property type="entry name" value="OS02G0131700 PROTEIN"/>
    <property type="match status" value="1"/>
</dbReference>